<name>A0AAV2BSY9_9ARAC</name>
<keyword evidence="3" id="KW-1185">Reference proteome</keyword>
<evidence type="ECO:0000313" key="2">
    <source>
        <dbReference type="EMBL" id="CAL1299425.1"/>
    </source>
</evidence>
<gene>
    <name evidence="2" type="ORF">LARSCL_LOCUS21354</name>
</gene>
<accession>A0AAV2BSY9</accession>
<dbReference type="Pfam" id="PF00651">
    <property type="entry name" value="BTB"/>
    <property type="match status" value="1"/>
</dbReference>
<feature type="domain" description="BTB" evidence="1">
    <location>
        <begin position="174"/>
        <end position="237"/>
    </location>
</feature>
<dbReference type="PANTHER" id="PTHR24413">
    <property type="entry name" value="SPECKLE-TYPE POZ PROTEIN"/>
    <property type="match status" value="1"/>
</dbReference>
<comment type="caution">
    <text evidence="2">The sequence shown here is derived from an EMBL/GenBank/DDBJ whole genome shotgun (WGS) entry which is preliminary data.</text>
</comment>
<dbReference type="InterPro" id="IPR011333">
    <property type="entry name" value="SKP1/BTB/POZ_sf"/>
</dbReference>
<dbReference type="SUPFAM" id="SSF54695">
    <property type="entry name" value="POZ domain"/>
    <property type="match status" value="1"/>
</dbReference>
<reference evidence="2 3" key="1">
    <citation type="submission" date="2024-04" db="EMBL/GenBank/DDBJ databases">
        <authorList>
            <person name="Rising A."/>
            <person name="Reimegard J."/>
            <person name="Sonavane S."/>
            <person name="Akerstrom W."/>
            <person name="Nylinder S."/>
            <person name="Hedman E."/>
            <person name="Kallberg Y."/>
        </authorList>
    </citation>
    <scope>NUCLEOTIDE SEQUENCE [LARGE SCALE GENOMIC DNA]</scope>
</reference>
<dbReference type="AlphaFoldDB" id="A0AAV2BSY9"/>
<evidence type="ECO:0000313" key="3">
    <source>
        <dbReference type="Proteomes" id="UP001497382"/>
    </source>
</evidence>
<dbReference type="PROSITE" id="PS50097">
    <property type="entry name" value="BTB"/>
    <property type="match status" value="1"/>
</dbReference>
<proteinExistence type="predicted"/>
<dbReference type="SMART" id="SM00225">
    <property type="entry name" value="BTB"/>
    <property type="match status" value="1"/>
</dbReference>
<dbReference type="InterPro" id="IPR000210">
    <property type="entry name" value="BTB/POZ_dom"/>
</dbReference>
<evidence type="ECO:0000259" key="1">
    <source>
        <dbReference type="PROSITE" id="PS50097"/>
    </source>
</evidence>
<dbReference type="EMBL" id="CAXIEN010000501">
    <property type="protein sequence ID" value="CAL1299425.1"/>
    <property type="molecule type" value="Genomic_DNA"/>
</dbReference>
<dbReference type="Gene3D" id="1.25.40.420">
    <property type="match status" value="1"/>
</dbReference>
<organism evidence="2 3">
    <name type="scientific">Larinioides sclopetarius</name>
    <dbReference type="NCBI Taxonomy" id="280406"/>
    <lineage>
        <taxon>Eukaryota</taxon>
        <taxon>Metazoa</taxon>
        <taxon>Ecdysozoa</taxon>
        <taxon>Arthropoda</taxon>
        <taxon>Chelicerata</taxon>
        <taxon>Arachnida</taxon>
        <taxon>Araneae</taxon>
        <taxon>Araneomorphae</taxon>
        <taxon>Entelegynae</taxon>
        <taxon>Araneoidea</taxon>
        <taxon>Araneidae</taxon>
        <taxon>Larinioides</taxon>
    </lineage>
</organism>
<protein>
    <recommendedName>
        <fullName evidence="1">BTB domain-containing protein</fullName>
    </recommendedName>
</protein>
<dbReference type="Gene3D" id="3.30.710.10">
    <property type="entry name" value="Potassium Channel Kv1.1, Chain A"/>
    <property type="match status" value="1"/>
</dbReference>
<sequence>MDKHCQHQKIFNSGHNDYYFFTWSIPEVSMITNLNVITEKFEMLNGCTYFASLYGSEEQFAFKIASNVSSLKCFFSIIIGSKTLLTKGLNASPRYYNSSYYYYDLVTLSSKDEGFQELKKHPNNTLSFICKIKYPRCVSTGSVKTPGNTSTDNLYNLRSLAAVLRNASESSLKERVALQVGEETQTVSKAVLCGLSPVFAKMFENDMREVNDNVVNIIDIKMNVLKILISFLYTGKLPGCDFDMLCDLYYAADKYDVAELRQICVELIIPQISMKNMHCVMKLAFAHDDELLKSTVMALIATNIKTWFSTNEWINLIDDEPKIAAEVLNFFHF</sequence>
<dbReference type="Proteomes" id="UP001497382">
    <property type="component" value="Unassembled WGS sequence"/>
</dbReference>